<organism evidence="2 3">
    <name type="scientific">Liparis tanakae</name>
    <name type="common">Tanaka's snailfish</name>
    <dbReference type="NCBI Taxonomy" id="230148"/>
    <lineage>
        <taxon>Eukaryota</taxon>
        <taxon>Metazoa</taxon>
        <taxon>Chordata</taxon>
        <taxon>Craniata</taxon>
        <taxon>Vertebrata</taxon>
        <taxon>Euteleostomi</taxon>
        <taxon>Actinopterygii</taxon>
        <taxon>Neopterygii</taxon>
        <taxon>Teleostei</taxon>
        <taxon>Neoteleostei</taxon>
        <taxon>Acanthomorphata</taxon>
        <taxon>Eupercaria</taxon>
        <taxon>Perciformes</taxon>
        <taxon>Cottioidei</taxon>
        <taxon>Cottales</taxon>
        <taxon>Liparidae</taxon>
        <taxon>Liparis</taxon>
    </lineage>
</organism>
<feature type="region of interest" description="Disordered" evidence="1">
    <location>
        <begin position="107"/>
        <end position="143"/>
    </location>
</feature>
<feature type="compositionally biased region" description="Low complexity" evidence="1">
    <location>
        <begin position="128"/>
        <end position="139"/>
    </location>
</feature>
<evidence type="ECO:0000313" key="2">
    <source>
        <dbReference type="EMBL" id="TNN47349.1"/>
    </source>
</evidence>
<name>A0A4Z2G1F7_9TELE</name>
<dbReference type="Proteomes" id="UP000314294">
    <property type="component" value="Unassembled WGS sequence"/>
</dbReference>
<evidence type="ECO:0000313" key="3">
    <source>
        <dbReference type="Proteomes" id="UP000314294"/>
    </source>
</evidence>
<protein>
    <submittedName>
        <fullName evidence="2">Uncharacterized protein</fullName>
    </submittedName>
</protein>
<keyword evidence="3" id="KW-1185">Reference proteome</keyword>
<dbReference type="AlphaFoldDB" id="A0A4Z2G1F7"/>
<dbReference type="EMBL" id="SRLO01000746">
    <property type="protein sequence ID" value="TNN47349.1"/>
    <property type="molecule type" value="Genomic_DNA"/>
</dbReference>
<comment type="caution">
    <text evidence="2">The sequence shown here is derived from an EMBL/GenBank/DDBJ whole genome shotgun (WGS) entry which is preliminary data.</text>
</comment>
<evidence type="ECO:0000256" key="1">
    <source>
        <dbReference type="SAM" id="MobiDB-lite"/>
    </source>
</evidence>
<sequence length="166" mass="17745">MAALLHPGNPRSSSSLTDASALRVACSGRLQKRDMTTKGEWDVLDTVEVMEGGGEGERSSALVVGMVLLQQPDHNNRFDSEMVKGTGIIPARPSWFAAFHHWSSGFSSTRRMSPLRKGRSSSSFPGKSNSARTNSASSNGTPTAEVLMNPVCLALFMGSMSVVVSR</sequence>
<accession>A0A4Z2G1F7</accession>
<gene>
    <name evidence="2" type="ORF">EYF80_042437</name>
</gene>
<proteinExistence type="predicted"/>
<reference evidence="2 3" key="1">
    <citation type="submission" date="2019-03" db="EMBL/GenBank/DDBJ databases">
        <title>First draft genome of Liparis tanakae, snailfish: a comprehensive survey of snailfish specific genes.</title>
        <authorList>
            <person name="Kim W."/>
            <person name="Song I."/>
            <person name="Jeong J.-H."/>
            <person name="Kim D."/>
            <person name="Kim S."/>
            <person name="Ryu S."/>
            <person name="Song J.Y."/>
            <person name="Lee S.K."/>
        </authorList>
    </citation>
    <scope>NUCLEOTIDE SEQUENCE [LARGE SCALE GENOMIC DNA]</scope>
    <source>
        <tissue evidence="2">Muscle</tissue>
    </source>
</reference>